<keyword evidence="2" id="KW-1185">Reference proteome</keyword>
<dbReference type="Proteomes" id="UP000814140">
    <property type="component" value="Unassembled WGS sequence"/>
</dbReference>
<reference evidence="1" key="2">
    <citation type="journal article" date="2022" name="New Phytol.">
        <title>Evolutionary transition to the ectomycorrhizal habit in the genomes of a hyperdiverse lineage of mushroom-forming fungi.</title>
        <authorList>
            <person name="Looney B."/>
            <person name="Miyauchi S."/>
            <person name="Morin E."/>
            <person name="Drula E."/>
            <person name="Courty P.E."/>
            <person name="Kohler A."/>
            <person name="Kuo A."/>
            <person name="LaButti K."/>
            <person name="Pangilinan J."/>
            <person name="Lipzen A."/>
            <person name="Riley R."/>
            <person name="Andreopoulos W."/>
            <person name="He G."/>
            <person name="Johnson J."/>
            <person name="Nolan M."/>
            <person name="Tritt A."/>
            <person name="Barry K.W."/>
            <person name="Grigoriev I.V."/>
            <person name="Nagy L.G."/>
            <person name="Hibbett D."/>
            <person name="Henrissat B."/>
            <person name="Matheny P.B."/>
            <person name="Labbe J."/>
            <person name="Martin F.M."/>
        </authorList>
    </citation>
    <scope>NUCLEOTIDE SEQUENCE</scope>
    <source>
        <strain evidence="1">HHB10654</strain>
    </source>
</reference>
<organism evidence="1 2">
    <name type="scientific">Artomyces pyxidatus</name>
    <dbReference type="NCBI Taxonomy" id="48021"/>
    <lineage>
        <taxon>Eukaryota</taxon>
        <taxon>Fungi</taxon>
        <taxon>Dikarya</taxon>
        <taxon>Basidiomycota</taxon>
        <taxon>Agaricomycotina</taxon>
        <taxon>Agaricomycetes</taxon>
        <taxon>Russulales</taxon>
        <taxon>Auriscalpiaceae</taxon>
        <taxon>Artomyces</taxon>
    </lineage>
</organism>
<name>A0ACB8T285_9AGAM</name>
<reference evidence="1" key="1">
    <citation type="submission" date="2021-03" db="EMBL/GenBank/DDBJ databases">
        <authorList>
            <consortium name="DOE Joint Genome Institute"/>
            <person name="Ahrendt S."/>
            <person name="Looney B.P."/>
            <person name="Miyauchi S."/>
            <person name="Morin E."/>
            <person name="Drula E."/>
            <person name="Courty P.E."/>
            <person name="Chicoki N."/>
            <person name="Fauchery L."/>
            <person name="Kohler A."/>
            <person name="Kuo A."/>
            <person name="Labutti K."/>
            <person name="Pangilinan J."/>
            <person name="Lipzen A."/>
            <person name="Riley R."/>
            <person name="Andreopoulos W."/>
            <person name="He G."/>
            <person name="Johnson J."/>
            <person name="Barry K.W."/>
            <person name="Grigoriev I.V."/>
            <person name="Nagy L."/>
            <person name="Hibbett D."/>
            <person name="Henrissat B."/>
            <person name="Matheny P.B."/>
            <person name="Labbe J."/>
            <person name="Martin F."/>
        </authorList>
    </citation>
    <scope>NUCLEOTIDE SEQUENCE</scope>
    <source>
        <strain evidence="1">HHB10654</strain>
    </source>
</reference>
<sequence>MDFPASDAKRVPPDSEAFYIPLPSTNSSSRSRRSLTSHIIGGIFLVAIVLAAAFSRAKSKAPAQLEPFYAHVSRPEGFCTGVDGRTLSSFAGHIGLKGDTEDQPKRSFFWFFQAEHDSDNAPIILTIGGGPGSSGLLNPMFGQSHCIMTENGTVANPNRWTERYNLLAIDHPIGVGFSYGTHVNNSRDAAYDVYDFLQKFFRLYPHLAKSTFALSGGSYGGVYVPNIATVIHEQNLLLAQGRGQHGAVHINLEALIISNPMSDPISHFRWLLQYRCVETNLYNSTTCTELYAVLPECLEAIQLAYDYPSRENHKKAFALCFKMEAGDTHGTLVEDTRRKCNMTNDVASCFPVFDHMKKYFNDPATKAALGVPAHLNYTPLNMDVNKEFEDFGDIFHPHYLLYEPLLKAGIRVLHYVGARDANCAWPGVLSFLKLLRTPFQEEFIHAPDVPWPAKENATVRVVGDGAGSMTFIKVAEAGHFTVYDQPALAKMIVEHWLENQPFIPSMES</sequence>
<gene>
    <name evidence="1" type="ORF">BV25DRAFT_1825597</name>
</gene>
<evidence type="ECO:0000313" key="1">
    <source>
        <dbReference type="EMBL" id="KAI0062587.1"/>
    </source>
</evidence>
<evidence type="ECO:0000313" key="2">
    <source>
        <dbReference type="Proteomes" id="UP000814140"/>
    </source>
</evidence>
<proteinExistence type="predicted"/>
<accession>A0ACB8T285</accession>
<comment type="caution">
    <text evidence="1">The sequence shown here is derived from an EMBL/GenBank/DDBJ whole genome shotgun (WGS) entry which is preliminary data.</text>
</comment>
<protein>
    <submittedName>
        <fullName evidence="1">Alpha/beta-hydrolase</fullName>
    </submittedName>
</protein>
<dbReference type="EMBL" id="MU277207">
    <property type="protein sequence ID" value="KAI0062587.1"/>
    <property type="molecule type" value="Genomic_DNA"/>
</dbReference>